<evidence type="ECO:0000313" key="3">
    <source>
        <dbReference type="EMBL" id="MDO7841368.1"/>
    </source>
</evidence>
<evidence type="ECO:0000256" key="1">
    <source>
        <dbReference type="SAM" id="MobiDB-lite"/>
    </source>
</evidence>
<dbReference type="EMBL" id="JAUQSZ010000002">
    <property type="protein sequence ID" value="MDO7841368.1"/>
    <property type="molecule type" value="Genomic_DNA"/>
</dbReference>
<accession>A0ABT8ZVR3</accession>
<feature type="compositionally biased region" description="Basic and acidic residues" evidence="1">
    <location>
        <begin position="111"/>
        <end position="125"/>
    </location>
</feature>
<dbReference type="RefSeq" id="WP_304559833.1">
    <property type="nucleotide sequence ID" value="NZ_JAUQSZ010000002.1"/>
</dbReference>
<dbReference type="Proteomes" id="UP001176468">
    <property type="component" value="Unassembled WGS sequence"/>
</dbReference>
<name>A0ABT8ZVR3_9SPHN</name>
<keyword evidence="2" id="KW-1133">Transmembrane helix</keyword>
<gene>
    <name evidence="3" type="ORF">Q5H94_03445</name>
</gene>
<evidence type="ECO:0000313" key="4">
    <source>
        <dbReference type="Proteomes" id="UP001176468"/>
    </source>
</evidence>
<reference evidence="3" key="1">
    <citation type="submission" date="2023-07" db="EMBL/GenBank/DDBJ databases">
        <authorList>
            <person name="Kim M.K."/>
        </authorList>
    </citation>
    <scope>NUCLEOTIDE SEQUENCE</scope>
    <source>
        <strain evidence="3">CA1-15</strain>
    </source>
</reference>
<feature type="transmembrane region" description="Helical" evidence="2">
    <location>
        <begin position="55"/>
        <end position="73"/>
    </location>
</feature>
<proteinExistence type="predicted"/>
<protein>
    <submittedName>
        <fullName evidence="3">Uncharacterized protein</fullName>
    </submittedName>
</protein>
<evidence type="ECO:0000256" key="2">
    <source>
        <dbReference type="SAM" id="Phobius"/>
    </source>
</evidence>
<organism evidence="3 4">
    <name type="scientific">Sphingomonas immobilis</name>
    <dbReference type="NCBI Taxonomy" id="3063997"/>
    <lineage>
        <taxon>Bacteria</taxon>
        <taxon>Pseudomonadati</taxon>
        <taxon>Pseudomonadota</taxon>
        <taxon>Alphaproteobacteria</taxon>
        <taxon>Sphingomonadales</taxon>
        <taxon>Sphingomonadaceae</taxon>
        <taxon>Sphingomonas</taxon>
    </lineage>
</organism>
<comment type="caution">
    <text evidence="3">The sequence shown here is derived from an EMBL/GenBank/DDBJ whole genome shotgun (WGS) entry which is preliminary data.</text>
</comment>
<feature type="region of interest" description="Disordered" evidence="1">
    <location>
        <begin position="104"/>
        <end position="125"/>
    </location>
</feature>
<sequence>MTKAAGLARKPPRPYLGTMRFRLPWMPKDLDAPISPVGAIADLRAFLGRKRKHDIVFLTAAIGLTFLIMYGFVIEMKGKPQPYERKIIYFKQWDLTRSDDQIKAQQAIDKPAQDAREKQEREDEARQRAIYKKLGDQMNAIGLY</sequence>
<keyword evidence="4" id="KW-1185">Reference proteome</keyword>
<keyword evidence="2" id="KW-0472">Membrane</keyword>
<keyword evidence="2" id="KW-0812">Transmembrane</keyword>